<dbReference type="PANTHER" id="PTHR39341">
    <property type="entry name" value="BSL7085 PROTEIN"/>
    <property type="match status" value="1"/>
</dbReference>
<proteinExistence type="predicted"/>
<organism evidence="2 3">
    <name type="scientific">Geovibrio thiophilus</name>
    <dbReference type="NCBI Taxonomy" id="139438"/>
    <lineage>
        <taxon>Bacteria</taxon>
        <taxon>Pseudomonadati</taxon>
        <taxon>Deferribacterota</taxon>
        <taxon>Deferribacteres</taxon>
        <taxon>Deferribacterales</taxon>
        <taxon>Geovibrionaceae</taxon>
        <taxon>Geovibrio</taxon>
    </lineage>
</organism>
<evidence type="ECO:0000313" key="3">
    <source>
        <dbReference type="Proteomes" id="UP000287502"/>
    </source>
</evidence>
<name>A0A410K1I4_9BACT</name>
<dbReference type="OrthoDB" id="15017at2"/>
<dbReference type="RefSeq" id="WP_128467518.1">
    <property type="nucleotide sequence ID" value="NZ_CP035108.1"/>
</dbReference>
<protein>
    <submittedName>
        <fullName evidence="2">DUF1858 domain-containing protein</fullName>
    </submittedName>
</protein>
<sequence>MEITAKTIIADVLKACPSSAEVFDKFNMGCMSCMGVANESIEKGSRMHGLDPDEVLAELRKFVADCKA</sequence>
<evidence type="ECO:0000313" key="2">
    <source>
        <dbReference type="EMBL" id="QAR34213.1"/>
    </source>
</evidence>
<keyword evidence="3" id="KW-1185">Reference proteome</keyword>
<dbReference type="KEGG" id="gtl:EP073_12600"/>
<reference evidence="2 3" key="1">
    <citation type="submission" date="2019-01" db="EMBL/GenBank/DDBJ databases">
        <title>Geovibrio thiophilus DSM 11263, complete genome.</title>
        <authorList>
            <person name="Spring S."/>
            <person name="Bunk B."/>
            <person name="Sproer C."/>
        </authorList>
    </citation>
    <scope>NUCLEOTIDE SEQUENCE [LARGE SCALE GENOMIC DNA]</scope>
    <source>
        <strain evidence="2 3">DSM 11263</strain>
    </source>
</reference>
<dbReference type="InterPro" id="IPR015077">
    <property type="entry name" value="DUF1858"/>
</dbReference>
<dbReference type="Pfam" id="PF08984">
    <property type="entry name" value="DUF1858"/>
    <property type="match status" value="1"/>
</dbReference>
<gene>
    <name evidence="2" type="ORF">EP073_12600</name>
</gene>
<dbReference type="AlphaFoldDB" id="A0A410K1I4"/>
<dbReference type="SUPFAM" id="SSF140683">
    <property type="entry name" value="SP0561-like"/>
    <property type="match status" value="1"/>
</dbReference>
<accession>A0A410K1I4</accession>
<evidence type="ECO:0000259" key="1">
    <source>
        <dbReference type="Pfam" id="PF08984"/>
    </source>
</evidence>
<dbReference type="Proteomes" id="UP000287502">
    <property type="component" value="Chromosome"/>
</dbReference>
<dbReference type="PANTHER" id="PTHR39341:SF1">
    <property type="entry name" value="DUF1858 DOMAIN-CONTAINING PROTEIN"/>
    <property type="match status" value="1"/>
</dbReference>
<dbReference type="InterPro" id="IPR038062">
    <property type="entry name" value="ScdA-like_N_sf"/>
</dbReference>
<dbReference type="Gene3D" id="1.10.3910.10">
    <property type="entry name" value="SP0561-like"/>
    <property type="match status" value="1"/>
</dbReference>
<dbReference type="NCBIfam" id="TIGR03980">
    <property type="entry name" value="prismane_assoc"/>
    <property type="match status" value="1"/>
</dbReference>
<feature type="domain" description="DUF1858" evidence="1">
    <location>
        <begin position="3"/>
        <end position="55"/>
    </location>
</feature>
<dbReference type="InterPro" id="IPR023883">
    <property type="entry name" value="CHP03980_redox-disulphide"/>
</dbReference>
<dbReference type="EMBL" id="CP035108">
    <property type="protein sequence ID" value="QAR34213.1"/>
    <property type="molecule type" value="Genomic_DNA"/>
</dbReference>